<proteinExistence type="predicted"/>
<accession>A0A1J4Y1D0</accession>
<dbReference type="AlphaFoldDB" id="A0A1J4Y1D0"/>
<protein>
    <submittedName>
        <fullName evidence="1">Uncharacterized protein</fullName>
    </submittedName>
</protein>
<organism evidence="1 2">
    <name type="scientific">Candidatus Wolfebacteria bacterium CG1_02_39_135</name>
    <dbReference type="NCBI Taxonomy" id="1805425"/>
    <lineage>
        <taxon>Bacteria</taxon>
        <taxon>Candidatus Wolfeibacteriota</taxon>
    </lineage>
</organism>
<dbReference type="Proteomes" id="UP000182693">
    <property type="component" value="Unassembled WGS sequence"/>
</dbReference>
<dbReference type="EMBL" id="MNWX01000041">
    <property type="protein sequence ID" value="OIO64621.1"/>
    <property type="molecule type" value="Genomic_DNA"/>
</dbReference>
<sequence>MKKPVLTILITIVLIVVILEVLSKSQKCKTPDCFYPCNNFSTILPGPRDPDLIRLQQKRLAGEKISKQEYRLIAEKLILEKDPELMGCYNGVVCGESGFVRKDLPSNAKIFVKRHELEHLLQTGEERNSEFAANLAAGREYPLGFLQTIFFSIWNRAKYYDSPVCYIISLWKTFKVYFLP</sequence>
<name>A0A1J4Y1D0_9BACT</name>
<evidence type="ECO:0000313" key="1">
    <source>
        <dbReference type="EMBL" id="OIO64621.1"/>
    </source>
</evidence>
<reference evidence="1 2" key="1">
    <citation type="journal article" date="2016" name="Environ. Microbiol.">
        <title>Genomic resolution of a cold subsurface aquifer community provides metabolic insights for novel microbes adapted to high CO concentrations.</title>
        <authorList>
            <person name="Probst A.J."/>
            <person name="Castelle C.J."/>
            <person name="Singh A."/>
            <person name="Brown C.T."/>
            <person name="Anantharaman K."/>
            <person name="Sharon I."/>
            <person name="Hug L.A."/>
            <person name="Burstein D."/>
            <person name="Emerson J.B."/>
            <person name="Thomas B.C."/>
            <person name="Banfield J.F."/>
        </authorList>
    </citation>
    <scope>NUCLEOTIDE SEQUENCE [LARGE SCALE GENOMIC DNA]</scope>
    <source>
        <strain evidence="1">CG1_02_39_135</strain>
    </source>
</reference>
<comment type="caution">
    <text evidence="1">The sequence shown here is derived from an EMBL/GenBank/DDBJ whole genome shotgun (WGS) entry which is preliminary data.</text>
</comment>
<gene>
    <name evidence="1" type="ORF">AUJ30_02170</name>
</gene>
<evidence type="ECO:0000313" key="2">
    <source>
        <dbReference type="Proteomes" id="UP000182693"/>
    </source>
</evidence>